<dbReference type="RefSeq" id="WP_158158727.1">
    <property type="nucleotide sequence ID" value="NZ_CP056030.1"/>
</dbReference>
<dbReference type="Proteomes" id="UP000509568">
    <property type="component" value="Chromosome"/>
</dbReference>
<evidence type="ECO:0000313" key="1">
    <source>
        <dbReference type="EMBL" id="QKZ03064.1"/>
    </source>
</evidence>
<name>A0A7D5H4Y2_9PSED</name>
<dbReference type="AlphaFoldDB" id="A0A7D5H4Y2"/>
<proteinExistence type="predicted"/>
<keyword evidence="2" id="KW-1185">Reference proteome</keyword>
<evidence type="ECO:0000313" key="2">
    <source>
        <dbReference type="Proteomes" id="UP000509568"/>
    </source>
</evidence>
<dbReference type="EMBL" id="CP056030">
    <property type="protein sequence ID" value="QKZ03064.1"/>
    <property type="molecule type" value="Genomic_DNA"/>
</dbReference>
<sequence length="62" mass="7005">MSRTTNRTQAGALNSAVVRETLFQEWDSGEVIEQPWGTARGEAGGYLRHEAGYDMEEEEEEE</sequence>
<gene>
    <name evidence="1" type="ORF">HWQ56_04345</name>
</gene>
<organism evidence="1 2">
    <name type="scientific">Pseudomonas eucalypticola</name>
    <dbReference type="NCBI Taxonomy" id="2599595"/>
    <lineage>
        <taxon>Bacteria</taxon>
        <taxon>Pseudomonadati</taxon>
        <taxon>Pseudomonadota</taxon>
        <taxon>Gammaproteobacteria</taxon>
        <taxon>Pseudomonadales</taxon>
        <taxon>Pseudomonadaceae</taxon>
        <taxon>Pseudomonas</taxon>
    </lineage>
</organism>
<reference evidence="1 2" key="1">
    <citation type="submission" date="2020-06" db="EMBL/GenBank/DDBJ databases">
        <title>Pseudomonas eucalypticola sp. nov., an endophyte of Eucalyptus dunnii leaves with biocontrol ability of eucalyptus leaf blight.</title>
        <authorList>
            <person name="Liu Y."/>
            <person name="Song Z."/>
            <person name="Zeng H."/>
            <person name="Lu M."/>
            <person name="Wang X."/>
            <person name="Lian X."/>
            <person name="Zhang Q."/>
        </authorList>
    </citation>
    <scope>NUCLEOTIDE SEQUENCE [LARGE SCALE GENOMIC DNA]</scope>
    <source>
        <strain evidence="1 2">NP-1</strain>
    </source>
</reference>
<accession>A0A7D5H4Y2</accession>
<protein>
    <submittedName>
        <fullName evidence="1">Uncharacterized protein</fullName>
    </submittedName>
</protein>
<dbReference type="KEGG" id="pez:HWQ56_04345"/>